<dbReference type="Proteomes" id="UP001250181">
    <property type="component" value="Unassembled WGS sequence"/>
</dbReference>
<keyword evidence="4 6" id="KW-1133">Transmembrane helix</keyword>
<dbReference type="CDD" id="cd06173">
    <property type="entry name" value="MFS_MefA_like"/>
    <property type="match status" value="1"/>
</dbReference>
<evidence type="ECO:0000313" key="8">
    <source>
        <dbReference type="Proteomes" id="UP001250181"/>
    </source>
</evidence>
<keyword evidence="8" id="KW-1185">Reference proteome</keyword>
<dbReference type="Gene3D" id="1.20.1250.20">
    <property type="entry name" value="MFS general substrate transporter like domains"/>
    <property type="match status" value="1"/>
</dbReference>
<dbReference type="InterPro" id="IPR022324">
    <property type="entry name" value="Bacilysin_exporter_BacE_put"/>
</dbReference>
<feature type="transmembrane region" description="Helical" evidence="6">
    <location>
        <begin position="103"/>
        <end position="120"/>
    </location>
</feature>
<feature type="transmembrane region" description="Helical" evidence="6">
    <location>
        <begin position="317"/>
        <end position="338"/>
    </location>
</feature>
<feature type="transmembrane region" description="Helical" evidence="6">
    <location>
        <begin position="384"/>
        <end position="401"/>
    </location>
</feature>
<feature type="transmembrane region" description="Helical" evidence="6">
    <location>
        <begin position="294"/>
        <end position="311"/>
    </location>
</feature>
<dbReference type="PANTHER" id="PTHR23513:SF6">
    <property type="entry name" value="MAJOR FACILITATOR SUPERFAMILY ASSOCIATED DOMAIN-CONTAINING PROTEIN"/>
    <property type="match status" value="1"/>
</dbReference>
<evidence type="ECO:0000313" key="7">
    <source>
        <dbReference type="EMBL" id="MDT9685567.1"/>
    </source>
</evidence>
<comment type="caution">
    <text evidence="7">The sequence shown here is derived from an EMBL/GenBank/DDBJ whole genome shotgun (WGS) entry which is preliminary data.</text>
</comment>
<evidence type="ECO:0000256" key="4">
    <source>
        <dbReference type="ARBA" id="ARBA00022989"/>
    </source>
</evidence>
<gene>
    <name evidence="7" type="ORF">RND61_26400</name>
</gene>
<feature type="transmembrane region" description="Helical" evidence="6">
    <location>
        <begin position="46"/>
        <end position="66"/>
    </location>
</feature>
<dbReference type="RefSeq" id="WP_315880611.1">
    <property type="nucleotide sequence ID" value="NZ_JAWCTQ010000043.1"/>
</dbReference>
<name>A0ABU3QT70_9ACTN</name>
<evidence type="ECO:0000256" key="6">
    <source>
        <dbReference type="SAM" id="Phobius"/>
    </source>
</evidence>
<feature type="transmembrane region" description="Helical" evidence="6">
    <location>
        <begin position="12"/>
        <end position="34"/>
    </location>
</feature>
<comment type="subcellular location">
    <subcellularLocation>
        <location evidence="1">Cell membrane</location>
        <topology evidence="1">Multi-pass membrane protein</topology>
    </subcellularLocation>
</comment>
<keyword evidence="5 6" id="KW-0472">Membrane</keyword>
<dbReference type="InterPro" id="IPR036259">
    <property type="entry name" value="MFS_trans_sf"/>
</dbReference>
<protein>
    <submittedName>
        <fullName evidence="7">MFS transporter</fullName>
    </submittedName>
</protein>
<keyword evidence="2" id="KW-1003">Cell membrane</keyword>
<dbReference type="EMBL" id="JAWCTQ010000043">
    <property type="protein sequence ID" value="MDT9685567.1"/>
    <property type="molecule type" value="Genomic_DNA"/>
</dbReference>
<dbReference type="Pfam" id="PF07690">
    <property type="entry name" value="MFS_1"/>
    <property type="match status" value="1"/>
</dbReference>
<dbReference type="SUPFAM" id="SSF103473">
    <property type="entry name" value="MFS general substrate transporter"/>
    <property type="match status" value="1"/>
</dbReference>
<proteinExistence type="predicted"/>
<evidence type="ECO:0000256" key="1">
    <source>
        <dbReference type="ARBA" id="ARBA00004651"/>
    </source>
</evidence>
<keyword evidence="3 6" id="KW-0812">Transmembrane</keyword>
<sequence length="427" mass="43663">MALTGGSTDSGAFRLLWAGQTVSVLGDGAALLAVPLLMLQITGSPLLAALAATPRTVAYLLVGLLAGPLADRWNMRRVLVWCDVARAVLFALMPLTVHVAGGAVLLLLLACLAAAVGVLFETSMTKAVQSLLRPEALVTGNARLEMSSQLGVLLGPAMIGGFMSWVGVEKAIWLNAATFAASISTLLPLRQLAGADDGRPAAAEAAGRGTTLWRDMREGMSYLRSQPLISRLVTVQAAVNFVIAAETLVVFHATTGLHASAAWAGAIVGAAGVGGVLAAALADRLAPRTSPGKLIGWSVVGIGCTLLGFALSVHPVLLLVANLLHGALSIFASVHIRALRQKLVPPHLLGRVTANARTLAFVANPLGAALFGGLTGVVGGDARFSFAVAALFSVVSGMIAYRGLVVGAPAHPEEEPGASGRATTRSP</sequence>
<evidence type="ECO:0000256" key="3">
    <source>
        <dbReference type="ARBA" id="ARBA00022692"/>
    </source>
</evidence>
<feature type="transmembrane region" description="Helical" evidence="6">
    <location>
        <begin position="260"/>
        <end position="282"/>
    </location>
</feature>
<evidence type="ECO:0000256" key="2">
    <source>
        <dbReference type="ARBA" id="ARBA00022475"/>
    </source>
</evidence>
<reference evidence="7 8" key="1">
    <citation type="submission" date="2023-09" db="EMBL/GenBank/DDBJ databases">
        <title>Streptomyces sp. nov.: A antagonism against Alternaria gaisen Producing Streptochlin, Isolated from Tamarix root soil.</title>
        <authorList>
            <person name="Chen Y."/>
        </authorList>
    </citation>
    <scope>NUCLEOTIDE SEQUENCE [LARGE SCALE GENOMIC DNA]</scope>
    <source>
        <strain evidence="7 8">TRM76323</strain>
    </source>
</reference>
<dbReference type="PRINTS" id="PR01988">
    <property type="entry name" value="EXPORTERBACE"/>
</dbReference>
<accession>A0ABU3QT70</accession>
<feature type="transmembrane region" description="Helical" evidence="6">
    <location>
        <begin position="232"/>
        <end position="254"/>
    </location>
</feature>
<feature type="transmembrane region" description="Helical" evidence="6">
    <location>
        <begin position="359"/>
        <end position="378"/>
    </location>
</feature>
<organism evidence="7 8">
    <name type="scientific">Streptomyces tamarix</name>
    <dbReference type="NCBI Taxonomy" id="3078565"/>
    <lineage>
        <taxon>Bacteria</taxon>
        <taxon>Bacillati</taxon>
        <taxon>Actinomycetota</taxon>
        <taxon>Actinomycetes</taxon>
        <taxon>Kitasatosporales</taxon>
        <taxon>Streptomycetaceae</taxon>
        <taxon>Streptomyces</taxon>
    </lineage>
</organism>
<evidence type="ECO:0000256" key="5">
    <source>
        <dbReference type="ARBA" id="ARBA00023136"/>
    </source>
</evidence>
<dbReference type="PANTHER" id="PTHR23513">
    <property type="entry name" value="INTEGRAL MEMBRANE EFFLUX PROTEIN-RELATED"/>
    <property type="match status" value="1"/>
</dbReference>
<dbReference type="InterPro" id="IPR011701">
    <property type="entry name" value="MFS"/>
</dbReference>